<evidence type="ECO:0000313" key="7">
    <source>
        <dbReference type="EMBL" id="CAK9867052.1"/>
    </source>
</evidence>
<dbReference type="Gene3D" id="1.25.10.10">
    <property type="entry name" value="Leucine-rich Repeat Variant"/>
    <property type="match status" value="1"/>
</dbReference>
<evidence type="ECO:0000259" key="6">
    <source>
        <dbReference type="PROSITE" id="PS50166"/>
    </source>
</evidence>
<evidence type="ECO:0000313" key="8">
    <source>
        <dbReference type="Proteomes" id="UP001497522"/>
    </source>
</evidence>
<keyword evidence="4" id="KW-0539">Nucleus</keyword>
<organism evidence="7 8">
    <name type="scientific">Sphagnum jensenii</name>
    <dbReference type="NCBI Taxonomy" id="128206"/>
    <lineage>
        <taxon>Eukaryota</taxon>
        <taxon>Viridiplantae</taxon>
        <taxon>Streptophyta</taxon>
        <taxon>Embryophyta</taxon>
        <taxon>Bryophyta</taxon>
        <taxon>Sphagnophytina</taxon>
        <taxon>Sphagnopsida</taxon>
        <taxon>Sphagnales</taxon>
        <taxon>Sphagnaceae</taxon>
        <taxon>Sphagnum</taxon>
    </lineage>
</organism>
<evidence type="ECO:0000256" key="4">
    <source>
        <dbReference type="ARBA" id="ARBA00023242"/>
    </source>
</evidence>
<name>A0ABP1AWS8_9BRYO</name>
<dbReference type="SUPFAM" id="SSF48371">
    <property type="entry name" value="ARM repeat"/>
    <property type="match status" value="1"/>
</dbReference>
<proteinExistence type="predicted"/>
<dbReference type="Proteomes" id="UP001497522">
    <property type="component" value="Chromosome 17"/>
</dbReference>
<protein>
    <recommendedName>
        <fullName evidence="6">Importin N-terminal domain-containing protein</fullName>
    </recommendedName>
</protein>
<dbReference type="Pfam" id="PF03810">
    <property type="entry name" value="IBN_N"/>
    <property type="match status" value="1"/>
</dbReference>
<feature type="region of interest" description="Disordered" evidence="5">
    <location>
        <begin position="935"/>
        <end position="956"/>
    </location>
</feature>
<keyword evidence="2" id="KW-0813">Transport</keyword>
<dbReference type="PROSITE" id="PS50166">
    <property type="entry name" value="IMPORTIN_B_NT"/>
    <property type="match status" value="1"/>
</dbReference>
<dbReference type="InterPro" id="IPR001494">
    <property type="entry name" value="Importin-beta_N"/>
</dbReference>
<accession>A0ABP1AWS8</accession>
<sequence length="1050" mass="114975">MTSQGHVADGGLMWLVNCLNATLDADPQIRTAAEEGLKQASLHTGYGIALAKVTVSKEMPLGLRQISSSEIFCHKSTSAVLLKQYVKQHWQEGEENFIPPAASSEDKQAIRDLLPQALEDPHGKIRTAVGMAIASIASWDWPEEWPGLMGYLLGLISDRSDANKVHGALRCLALFAGDLDDIQLPPLIPVLFPALYSIVSASEDYDPALRRRALILLHSCISTLGVMSGAYQKQTRALMLPMLKAWMGEIARILSPPVPSENTDDWGLRTEALKVLMRMVENFPKLVAAEFSVVLGPLWQTFVSCLNVYELASIQGTQDSYTGLADSDGSDQSLEAFVIQLFELLLTAVTSPRFSKMMQESIGELVYYTVGYMQMTEEQVQTWSSDPNQYVADEDDVTYSCRISGALLLEELVVIFEVDGLRLILEAVQHRLTEAAQAKVQGHVDWWKLREAAILAIGTVAGSLHKAKEEGLLMFNFEPFLDSILNDDLRSAGVEECPFLRGRALWAAAKFSCAIDRERSEKFFHAAISGLADGVPAPIKVGACRALAELFSQVEPSVLQAHLGPVFVALGALLQESSDETLHLVLETLQAAVKADEQSATAAEANISPLILNVWANNIFDPFISIDALDTLQTIKKVPGCLHPLTMRVLPFLASILSNPHQQMPGLVVGALDLLSMLLEKAPVEIIRAAYDVSFTPLIRIALQSNDQSELQNATECLAAFVREGGEALLGWESNADHTMRMLLDVAARLLSPEVDSPSALFIGSFVTQLIMQLSGQMAPHIGDLIAALVSRMQSTESPALKNSLLLVFARLVHMAAPNIRQLLDLLMTVPAKDYKNALAYVMSEWVIHQGEIQGAYQIKVSTTALVLVLASGHPQLSQIHVQGRLIKSNTSGIVTRSRSKVAPDQFSKISLSAKLLSLLADSLLEMQEQTTIATTYNDDEWEEVEDDDDDGDEDVEEQAEAMVMKPSNGLSSVFQPLSDMQHLLTDEIEDGDYQEDPCAATDPLNQIVLSAYVTDFIKQFANRDKSTFHILCQELSADEQGAVQSALAR</sequence>
<reference evidence="7" key="1">
    <citation type="submission" date="2024-03" db="EMBL/GenBank/DDBJ databases">
        <authorList>
            <consortium name="ELIXIR-Norway"/>
            <consortium name="Elixir Norway"/>
        </authorList>
    </citation>
    <scope>NUCLEOTIDE SEQUENCE</scope>
</reference>
<evidence type="ECO:0000256" key="3">
    <source>
        <dbReference type="ARBA" id="ARBA00022927"/>
    </source>
</evidence>
<dbReference type="SMART" id="SM00913">
    <property type="entry name" value="IBN_N"/>
    <property type="match status" value="1"/>
</dbReference>
<dbReference type="PANTHER" id="PTHR10997">
    <property type="entry name" value="IMPORTIN-7, 8, 11"/>
    <property type="match status" value="1"/>
</dbReference>
<dbReference type="Pfam" id="PF25018">
    <property type="entry name" value="HEAT_IPO9_c"/>
    <property type="match status" value="1"/>
</dbReference>
<evidence type="ECO:0000256" key="1">
    <source>
        <dbReference type="ARBA" id="ARBA00004123"/>
    </source>
</evidence>
<gene>
    <name evidence="7" type="ORF">CSSPJE1EN2_LOCUS10047</name>
</gene>
<comment type="subcellular location">
    <subcellularLocation>
        <location evidence="1">Nucleus</location>
    </subcellularLocation>
</comment>
<keyword evidence="8" id="KW-1185">Reference proteome</keyword>
<dbReference type="InterPro" id="IPR011989">
    <property type="entry name" value="ARM-like"/>
</dbReference>
<feature type="compositionally biased region" description="Acidic residues" evidence="5">
    <location>
        <begin position="938"/>
        <end position="956"/>
    </location>
</feature>
<evidence type="ECO:0000256" key="2">
    <source>
        <dbReference type="ARBA" id="ARBA00022448"/>
    </source>
</evidence>
<feature type="domain" description="Importin N-terminal" evidence="6">
    <location>
        <begin position="33"/>
        <end position="120"/>
    </location>
</feature>
<evidence type="ECO:0000256" key="5">
    <source>
        <dbReference type="SAM" id="MobiDB-lite"/>
    </source>
</evidence>
<dbReference type="PANTHER" id="PTHR10997:SF9">
    <property type="entry name" value="IMPORTIN-9"/>
    <property type="match status" value="1"/>
</dbReference>
<dbReference type="InterPro" id="IPR056840">
    <property type="entry name" value="HEAT_IPO9_central"/>
</dbReference>
<keyword evidence="3" id="KW-0653">Protein transport</keyword>
<dbReference type="InterPro" id="IPR016024">
    <property type="entry name" value="ARM-type_fold"/>
</dbReference>
<dbReference type="EMBL" id="OZ023718">
    <property type="protein sequence ID" value="CAK9867052.1"/>
    <property type="molecule type" value="Genomic_DNA"/>
</dbReference>